<evidence type="ECO:0008006" key="3">
    <source>
        <dbReference type="Google" id="ProtNLM"/>
    </source>
</evidence>
<gene>
    <name evidence="1" type="ORF">PR048_022906</name>
</gene>
<evidence type="ECO:0000313" key="2">
    <source>
        <dbReference type="Proteomes" id="UP001159363"/>
    </source>
</evidence>
<comment type="caution">
    <text evidence="1">The sequence shown here is derived from an EMBL/GenBank/DDBJ whole genome shotgun (WGS) entry which is preliminary data.</text>
</comment>
<keyword evidence="2" id="KW-1185">Reference proteome</keyword>
<dbReference type="EMBL" id="JARBHB010000009">
    <property type="protein sequence ID" value="KAJ8875016.1"/>
    <property type="molecule type" value="Genomic_DNA"/>
</dbReference>
<sequence length="88" mass="9860">MRIIVVRILGDLDVQSFYQNCEVLVTRATGFLGKLTVEKVLRSCPGRQESAPASTDRERTIRGTEVKVLWDNVVKAASRKAVICQQLQ</sequence>
<dbReference type="Gene3D" id="3.40.50.720">
    <property type="entry name" value="NAD(P)-binding Rossmann-like Domain"/>
    <property type="match status" value="1"/>
</dbReference>
<protein>
    <recommendedName>
        <fullName evidence="3">Thioester reductase (TE) domain-containing protein</fullName>
    </recommendedName>
</protein>
<proteinExistence type="predicted"/>
<name>A0ABQ9GSN5_9NEOP</name>
<reference evidence="1 2" key="1">
    <citation type="submission" date="2023-02" db="EMBL/GenBank/DDBJ databases">
        <title>LHISI_Scaffold_Assembly.</title>
        <authorList>
            <person name="Stuart O.P."/>
            <person name="Cleave R."/>
            <person name="Magrath M.J.L."/>
            <person name="Mikheyev A.S."/>
        </authorList>
    </citation>
    <scope>NUCLEOTIDE SEQUENCE [LARGE SCALE GENOMIC DNA]</scope>
    <source>
        <strain evidence="1">Daus_M_001</strain>
        <tissue evidence="1">Leg muscle</tissue>
    </source>
</reference>
<evidence type="ECO:0000313" key="1">
    <source>
        <dbReference type="EMBL" id="KAJ8875016.1"/>
    </source>
</evidence>
<accession>A0ABQ9GSN5</accession>
<organism evidence="1 2">
    <name type="scientific">Dryococelus australis</name>
    <dbReference type="NCBI Taxonomy" id="614101"/>
    <lineage>
        <taxon>Eukaryota</taxon>
        <taxon>Metazoa</taxon>
        <taxon>Ecdysozoa</taxon>
        <taxon>Arthropoda</taxon>
        <taxon>Hexapoda</taxon>
        <taxon>Insecta</taxon>
        <taxon>Pterygota</taxon>
        <taxon>Neoptera</taxon>
        <taxon>Polyneoptera</taxon>
        <taxon>Phasmatodea</taxon>
        <taxon>Verophasmatodea</taxon>
        <taxon>Anareolatae</taxon>
        <taxon>Phasmatidae</taxon>
        <taxon>Eurycanthinae</taxon>
        <taxon>Dryococelus</taxon>
    </lineage>
</organism>
<dbReference type="Proteomes" id="UP001159363">
    <property type="component" value="Chromosome 8"/>
</dbReference>